<dbReference type="EMBL" id="JAPFFF010000028">
    <property type="protein sequence ID" value="KAK8847302.1"/>
    <property type="molecule type" value="Genomic_DNA"/>
</dbReference>
<organism evidence="1 2">
    <name type="scientific">Tritrichomonas musculus</name>
    <dbReference type="NCBI Taxonomy" id="1915356"/>
    <lineage>
        <taxon>Eukaryota</taxon>
        <taxon>Metamonada</taxon>
        <taxon>Parabasalia</taxon>
        <taxon>Tritrichomonadida</taxon>
        <taxon>Tritrichomonadidae</taxon>
        <taxon>Tritrichomonas</taxon>
    </lineage>
</organism>
<accession>A0ABR2HIT5</accession>
<keyword evidence="2" id="KW-1185">Reference proteome</keyword>
<dbReference type="Proteomes" id="UP001470230">
    <property type="component" value="Unassembled WGS sequence"/>
</dbReference>
<reference evidence="1 2" key="1">
    <citation type="submission" date="2024-04" db="EMBL/GenBank/DDBJ databases">
        <title>Tritrichomonas musculus Genome.</title>
        <authorList>
            <person name="Alves-Ferreira E."/>
            <person name="Grigg M."/>
            <person name="Lorenzi H."/>
            <person name="Galac M."/>
        </authorList>
    </citation>
    <scope>NUCLEOTIDE SEQUENCE [LARGE SCALE GENOMIC DNA]</scope>
    <source>
        <strain evidence="1 2">EAF2021</strain>
    </source>
</reference>
<evidence type="ECO:0000313" key="2">
    <source>
        <dbReference type="Proteomes" id="UP001470230"/>
    </source>
</evidence>
<protein>
    <submittedName>
        <fullName evidence="1">Uncharacterized protein</fullName>
    </submittedName>
</protein>
<name>A0ABR2HIT5_9EUKA</name>
<comment type="caution">
    <text evidence="1">The sequence shown here is derived from an EMBL/GenBank/DDBJ whole genome shotgun (WGS) entry which is preliminary data.</text>
</comment>
<evidence type="ECO:0000313" key="1">
    <source>
        <dbReference type="EMBL" id="KAK8847302.1"/>
    </source>
</evidence>
<proteinExistence type="predicted"/>
<sequence>MSWDQVEAGYYDKNDCDSKFALKSEIPEIPDDYATVDQLEYYVLKSEIPNMSNVRTYHDLTYNLGEITQLNITYDDTNNHYNIMPFTEGAHITFNVEFKNGDIVHFDIIFRSDKTMNNNHIMGYNKDGSIGSYSSYDYRIMWNSADGGLRVSCYRNITTVKCYHNMSATTSAYQDSLVLKSMYELKISTLEARIIEMEDNQWKIFYSGFMDCYDQYVDDLMSINYDTSTNVLSISWEYGTDAYEVLIVFNDLNDRKHYIRMITGTKIALLDEIYGSDHLKVTKFNETNSTYDFNVGIRLNTIVDRTVYIKQVKWIES</sequence>
<gene>
    <name evidence="1" type="ORF">M9Y10_019889</name>
</gene>